<dbReference type="AlphaFoldDB" id="A0A8H6TYZ7"/>
<protein>
    <submittedName>
        <fullName evidence="2">Uncharacterized protein</fullName>
    </submittedName>
</protein>
<accession>A0A8H6TYZ7</accession>
<evidence type="ECO:0000313" key="2">
    <source>
        <dbReference type="EMBL" id="KAF7326693.1"/>
    </source>
</evidence>
<feature type="region of interest" description="Disordered" evidence="1">
    <location>
        <begin position="125"/>
        <end position="149"/>
    </location>
</feature>
<name>A0A8H6TYZ7_9AGAR</name>
<sequence>MSQGVDLDYLSHTESDIHNRPPSPCAENPGRVYPRSDPTKAATPLSEYNSPRYVGNPYLMHGAFKKLDHSLGEIIAILEGEEASSLLDEENPLLQKFKVWREELDQIRAAGGRNPGASVSFLQLATPSRSRSPGRQPLSRSIGPTDGPV</sequence>
<feature type="compositionally biased region" description="Basic and acidic residues" evidence="1">
    <location>
        <begin position="9"/>
        <end position="19"/>
    </location>
</feature>
<dbReference type="Proteomes" id="UP000620124">
    <property type="component" value="Unassembled WGS sequence"/>
</dbReference>
<comment type="caution">
    <text evidence="2">The sequence shown here is derived from an EMBL/GenBank/DDBJ whole genome shotgun (WGS) entry which is preliminary data.</text>
</comment>
<organism evidence="2 3">
    <name type="scientific">Mycena venus</name>
    <dbReference type="NCBI Taxonomy" id="2733690"/>
    <lineage>
        <taxon>Eukaryota</taxon>
        <taxon>Fungi</taxon>
        <taxon>Dikarya</taxon>
        <taxon>Basidiomycota</taxon>
        <taxon>Agaricomycotina</taxon>
        <taxon>Agaricomycetes</taxon>
        <taxon>Agaricomycetidae</taxon>
        <taxon>Agaricales</taxon>
        <taxon>Marasmiineae</taxon>
        <taxon>Mycenaceae</taxon>
        <taxon>Mycena</taxon>
    </lineage>
</organism>
<dbReference type="EMBL" id="JACAZI010000041">
    <property type="protein sequence ID" value="KAF7326693.1"/>
    <property type="molecule type" value="Genomic_DNA"/>
</dbReference>
<gene>
    <name evidence="2" type="ORF">MVEN_02606500</name>
</gene>
<evidence type="ECO:0000256" key="1">
    <source>
        <dbReference type="SAM" id="MobiDB-lite"/>
    </source>
</evidence>
<proteinExistence type="predicted"/>
<dbReference type="OrthoDB" id="2560792at2759"/>
<reference evidence="2" key="1">
    <citation type="submission" date="2020-05" db="EMBL/GenBank/DDBJ databases">
        <title>Mycena genomes resolve the evolution of fungal bioluminescence.</title>
        <authorList>
            <person name="Tsai I.J."/>
        </authorList>
    </citation>
    <scope>NUCLEOTIDE SEQUENCE</scope>
    <source>
        <strain evidence="2">CCC161011</strain>
    </source>
</reference>
<evidence type="ECO:0000313" key="3">
    <source>
        <dbReference type="Proteomes" id="UP000620124"/>
    </source>
</evidence>
<keyword evidence="3" id="KW-1185">Reference proteome</keyword>
<feature type="region of interest" description="Disordered" evidence="1">
    <location>
        <begin position="1"/>
        <end position="48"/>
    </location>
</feature>